<dbReference type="NCBIfam" id="TIGR02532">
    <property type="entry name" value="IV_pilin_GFxxxE"/>
    <property type="match status" value="1"/>
</dbReference>
<dbReference type="Gene3D" id="3.30.700.10">
    <property type="entry name" value="Glycoprotein, Type 4 Pilin"/>
    <property type="match status" value="1"/>
</dbReference>
<dbReference type="STRING" id="1120980.GCA_000745955_00012"/>
<keyword evidence="1" id="KW-1133">Transmembrane helix</keyword>
<keyword evidence="3" id="KW-1185">Reference proteome</keyword>
<dbReference type="Pfam" id="PF07963">
    <property type="entry name" value="N_methyl"/>
    <property type="match status" value="1"/>
</dbReference>
<dbReference type="OrthoDB" id="8589754at2"/>
<dbReference type="PROSITE" id="PS00409">
    <property type="entry name" value="PROKAR_NTER_METHYL"/>
    <property type="match status" value="1"/>
</dbReference>
<dbReference type="InterPro" id="IPR012902">
    <property type="entry name" value="N_methyl_site"/>
</dbReference>
<keyword evidence="1" id="KW-0472">Membrane</keyword>
<keyword evidence="1" id="KW-0812">Transmembrane</keyword>
<dbReference type="InterPro" id="IPR045584">
    <property type="entry name" value="Pilin-like"/>
</dbReference>
<sequence length="168" mass="18654">MRTQKGFTLIELMVTIAILAILAAIAYPSYIDYIRKGRLEDARATILDNKKLMERYYGAARTFECKAPYSTNIGVACNANKAIVANTSNSKVNKYYDFEVQLADNGSNYIITATPKEGVYNNNVLETQQVYLIYHSGSESYAKCTSSGKTNSLKNDKNMKTIEGCVAL</sequence>
<protein>
    <submittedName>
        <fullName evidence="2">Pilin</fullName>
    </submittedName>
</protein>
<dbReference type="SUPFAM" id="SSF54523">
    <property type="entry name" value="Pili subunits"/>
    <property type="match status" value="1"/>
</dbReference>
<feature type="transmembrane region" description="Helical" evidence="1">
    <location>
        <begin position="6"/>
        <end position="27"/>
    </location>
</feature>
<dbReference type="GO" id="GO:0043683">
    <property type="term" value="P:type IV pilus assembly"/>
    <property type="evidence" value="ECO:0007669"/>
    <property type="project" value="InterPro"/>
</dbReference>
<reference evidence="2 3" key="1">
    <citation type="submission" date="2018-06" db="EMBL/GenBank/DDBJ databases">
        <authorList>
            <consortium name="Pathogen Informatics"/>
            <person name="Doyle S."/>
        </authorList>
    </citation>
    <scope>NUCLEOTIDE SEQUENCE [LARGE SCALE GENOMIC DNA]</scope>
    <source>
        <strain evidence="2 3">NCTC10283</strain>
    </source>
</reference>
<dbReference type="Pfam" id="PF16732">
    <property type="entry name" value="ComP_DUS"/>
    <property type="match status" value="1"/>
</dbReference>
<proteinExistence type="predicted"/>
<evidence type="ECO:0000313" key="2">
    <source>
        <dbReference type="EMBL" id="SSY80202.1"/>
    </source>
</evidence>
<dbReference type="InterPro" id="IPR031982">
    <property type="entry name" value="PilE-like"/>
</dbReference>
<organism evidence="2 3">
    <name type="scientific">Alysiella crassa</name>
    <dbReference type="NCBI Taxonomy" id="153491"/>
    <lineage>
        <taxon>Bacteria</taxon>
        <taxon>Pseudomonadati</taxon>
        <taxon>Pseudomonadota</taxon>
        <taxon>Betaproteobacteria</taxon>
        <taxon>Neisseriales</taxon>
        <taxon>Neisseriaceae</taxon>
        <taxon>Alysiella</taxon>
    </lineage>
</organism>
<dbReference type="EMBL" id="UFSO01000003">
    <property type="protein sequence ID" value="SSY80202.1"/>
    <property type="molecule type" value="Genomic_DNA"/>
</dbReference>
<gene>
    <name evidence="2" type="primary">pilE_1</name>
    <name evidence="2" type="ORF">NCTC10283_01756</name>
</gene>
<accession>A0A376BT96</accession>
<dbReference type="AlphaFoldDB" id="A0A376BT96"/>
<name>A0A376BT96_9NEIS</name>
<dbReference type="Proteomes" id="UP000254209">
    <property type="component" value="Unassembled WGS sequence"/>
</dbReference>
<dbReference type="RefSeq" id="WP_051968655.1">
    <property type="nucleotide sequence ID" value="NZ_CP091519.2"/>
</dbReference>
<evidence type="ECO:0000313" key="3">
    <source>
        <dbReference type="Proteomes" id="UP000254209"/>
    </source>
</evidence>
<evidence type="ECO:0000256" key="1">
    <source>
        <dbReference type="SAM" id="Phobius"/>
    </source>
</evidence>